<evidence type="ECO:0000313" key="1">
    <source>
        <dbReference type="EMBL" id="MBK9716723.1"/>
    </source>
</evidence>
<dbReference type="Proteomes" id="UP000808349">
    <property type="component" value="Unassembled WGS sequence"/>
</dbReference>
<proteinExistence type="predicted"/>
<protein>
    <submittedName>
        <fullName evidence="1">DUF1800 domain-containing protein</fullName>
    </submittedName>
</protein>
<gene>
    <name evidence="1" type="ORF">IPO85_04260</name>
</gene>
<dbReference type="EMBL" id="JADKFW010000004">
    <property type="protein sequence ID" value="MBK9716723.1"/>
    <property type="molecule type" value="Genomic_DNA"/>
</dbReference>
<dbReference type="Pfam" id="PF08811">
    <property type="entry name" value="DUF1800"/>
    <property type="match status" value="1"/>
</dbReference>
<organism evidence="1 2">
    <name type="scientific">Candidatus Defluviibacterium haderslevense</name>
    <dbReference type="NCBI Taxonomy" id="2981993"/>
    <lineage>
        <taxon>Bacteria</taxon>
        <taxon>Pseudomonadati</taxon>
        <taxon>Bacteroidota</taxon>
        <taxon>Saprospiria</taxon>
        <taxon>Saprospirales</taxon>
        <taxon>Saprospiraceae</taxon>
        <taxon>Candidatus Defluviibacterium</taxon>
    </lineage>
</organism>
<dbReference type="InterPro" id="IPR014917">
    <property type="entry name" value="DUF1800"/>
</dbReference>
<evidence type="ECO:0000313" key="2">
    <source>
        <dbReference type="Proteomes" id="UP000808349"/>
    </source>
</evidence>
<dbReference type="AlphaFoldDB" id="A0A9D7S7P2"/>
<sequence>MANVAPLLPYNGPFDSPELLHLLRRTLFGVSKADLNFFKNKSLNEVVDALLTFNNTVPPPIKYYGLRVNNLPDPSMLDTEVKYGETWVNTPINNQTNSPDGSRRESIRAWWMGLMIHQDRTLREQMVLFWHNHFSTESNEVENAFFSYFTNVLLRKNCIGSFETFLNEITLDPGMLRYLNGFVNKKSAPDENYGRELQELFSVGKGPGSNYTEDDVKAAARLLTGWSITTTTKDAQGKTVNIIPKVSFNAANHDIADKKFSSFYNNTIIKSSATNDEAGAKKEITELIKMILATDEVSKFICRKLYTYFIYYEISPTVEVELIEPLALIFKNSSYDIKTLLKAFFTSDHFFKTENRGCLIKDPLCFVISKVRQFGVVLPDATKFEAQYYYWSTFKNYARNMGQDILDPPNVAGWPAYYQTPSFHEMWIDTATYPERKLYYENLTKNGINSGTYYFDASNKSILIKEDHLGFVKSLDTPEDPNALIDQSVELLFGVPISQTVKDQLKTSFLLQGQVSDHYWTDAYLLYISNPSTTDPAAKKVPTILRDLFLDMQSAAEYHLC</sequence>
<name>A0A9D7S7P2_9BACT</name>
<accession>A0A9D7S7P2</accession>
<comment type="caution">
    <text evidence="1">The sequence shown here is derived from an EMBL/GenBank/DDBJ whole genome shotgun (WGS) entry which is preliminary data.</text>
</comment>
<reference evidence="1 2" key="1">
    <citation type="submission" date="2020-10" db="EMBL/GenBank/DDBJ databases">
        <title>Connecting structure to function with the recovery of over 1000 high-quality activated sludge metagenome-assembled genomes encoding full-length rRNA genes using long-read sequencing.</title>
        <authorList>
            <person name="Singleton C.M."/>
            <person name="Petriglieri F."/>
            <person name="Kristensen J.M."/>
            <person name="Kirkegaard R.H."/>
            <person name="Michaelsen T.Y."/>
            <person name="Andersen M.H."/>
            <person name="Karst S.M."/>
            <person name="Dueholm M.S."/>
            <person name="Nielsen P.H."/>
            <person name="Albertsen M."/>
        </authorList>
    </citation>
    <scope>NUCLEOTIDE SEQUENCE [LARGE SCALE GENOMIC DNA]</scope>
    <source>
        <strain evidence="1">Ribe_18-Q3-R11-54_BAT3C.373</strain>
    </source>
</reference>